<feature type="signal peptide" evidence="1">
    <location>
        <begin position="1"/>
        <end position="24"/>
    </location>
</feature>
<accession>A0A518AKM6</accession>
<dbReference type="EMBL" id="CP036278">
    <property type="protein sequence ID" value="QDU55272.1"/>
    <property type="molecule type" value="Genomic_DNA"/>
</dbReference>
<dbReference type="Proteomes" id="UP000315750">
    <property type="component" value="Chromosome"/>
</dbReference>
<evidence type="ECO:0000259" key="2">
    <source>
        <dbReference type="Pfam" id="PF14498"/>
    </source>
</evidence>
<dbReference type="AlphaFoldDB" id="A0A518AKM6"/>
<dbReference type="InterPro" id="IPR016518">
    <property type="entry name" value="Alpha-L-fucosidase"/>
</dbReference>
<gene>
    <name evidence="5" type="ORF">Pan181_14610</name>
</gene>
<reference evidence="5 6" key="1">
    <citation type="submission" date="2019-02" db="EMBL/GenBank/DDBJ databases">
        <title>Deep-cultivation of Planctomycetes and their phenomic and genomic characterization uncovers novel biology.</title>
        <authorList>
            <person name="Wiegand S."/>
            <person name="Jogler M."/>
            <person name="Boedeker C."/>
            <person name="Pinto D."/>
            <person name="Vollmers J."/>
            <person name="Rivas-Marin E."/>
            <person name="Kohn T."/>
            <person name="Peeters S.H."/>
            <person name="Heuer A."/>
            <person name="Rast P."/>
            <person name="Oberbeckmann S."/>
            <person name="Bunk B."/>
            <person name="Jeske O."/>
            <person name="Meyerdierks A."/>
            <person name="Storesund J.E."/>
            <person name="Kallscheuer N."/>
            <person name="Luecker S."/>
            <person name="Lage O.M."/>
            <person name="Pohl T."/>
            <person name="Merkel B.J."/>
            <person name="Hornburger P."/>
            <person name="Mueller R.-W."/>
            <person name="Bruemmer F."/>
            <person name="Labrenz M."/>
            <person name="Spormann A.M."/>
            <person name="Op den Camp H."/>
            <person name="Overmann J."/>
            <person name="Amann R."/>
            <person name="Jetten M.S.M."/>
            <person name="Mascher T."/>
            <person name="Medema M.H."/>
            <person name="Devos D.P."/>
            <person name="Kaster A.-K."/>
            <person name="Ovreas L."/>
            <person name="Rohde M."/>
            <person name="Galperin M.Y."/>
            <person name="Jogler C."/>
        </authorList>
    </citation>
    <scope>NUCLEOTIDE SEQUENCE [LARGE SCALE GENOMIC DNA]</scope>
    <source>
        <strain evidence="5 6">Pan181</strain>
    </source>
</reference>
<sequence length="787" mass="87417" precursor="true">MRNLYAFVAMIAALFAMSLSTTHAEQAPLELWYDQPARAWTDALPIGNGHMGAMVFGKTDTERVQFNEDTVWESGPEDYINPDGGPELLAEVRETLFEGDQSKAERIANGLMSKPLRQRAYQPFGDLHLEFTHQNPTEYRRSLDLSEAVAKVRYEHDGVIYEREYLASYPERTIAIRLEASEAGKVSFTAGLSTPQDLRGQSATVDGNSGLLMLQAKVKDNTSNDQPAKSVITLECRARVLIEGGTITSSDNKLTVADADSATILLVTSTSYIDYQTVDADPTKLCDERLAKLEGKTYEAIRQEHVADYRQLFDRCTLTLGDGTAPDLPTDDRLIAHAKQTDQALETLVFQYGRYLLIASSRPGSAAANLQGIWNESLAPAWDAKYTTNINTEMNYWLAETTNLSECSEPLFDMIDDLTVTGAKVAREHYDLPGWVFHHNTDGWRGAAAINATDHGLWPVGGAWFCQHLWWHYQFTGDEAFLRERAYPAMKKSCEFYLAWLIEDPKYNQGWLVSGPSNSPERGGLVMGPTMDHQILRFLFLNTARAADALGTDPEFAETLRDTASRIAPLQVGSHGQLKEWLYKEDPVTTHRHVSHLWGLHPGEEITPQDTPELAKACEETLALRGDGGTSWSMAWKINFWARLLDGDHAHLMSNNFLKLTSSPKTSYGGGGVYTNLFSAHPPFQIDGNFGYTAGIVEMLLQSHRRTDEGTTILDLLPALPSAWPDGKVTGLCGRGGFVVDLTWEDGQLIEADIESKLGRPAIVTANGREYQVDLKAGEQLTLDLRP</sequence>
<feature type="chain" id="PRO_5021921061" evidence="1">
    <location>
        <begin position="25"/>
        <end position="787"/>
    </location>
</feature>
<dbReference type="PANTHER" id="PTHR31084:SF0">
    <property type="entry name" value="ALPHA-L-FUCOSIDASE 2"/>
    <property type="match status" value="1"/>
</dbReference>
<proteinExistence type="predicted"/>
<evidence type="ECO:0000259" key="3">
    <source>
        <dbReference type="Pfam" id="PF21307"/>
    </source>
</evidence>
<dbReference type="PANTHER" id="PTHR31084">
    <property type="entry name" value="ALPHA-L-FUCOSIDASE 2"/>
    <property type="match status" value="1"/>
</dbReference>
<dbReference type="Pfam" id="PF21307">
    <property type="entry name" value="Glyco_hydro_95_C"/>
    <property type="match status" value="1"/>
</dbReference>
<dbReference type="Gene3D" id="2.60.40.1180">
    <property type="entry name" value="Golgi alpha-mannosidase II"/>
    <property type="match status" value="1"/>
</dbReference>
<name>A0A518AKM6_9BACT</name>
<dbReference type="InterPro" id="IPR054363">
    <property type="entry name" value="GH95_cat"/>
</dbReference>
<keyword evidence="6" id="KW-1185">Reference proteome</keyword>
<dbReference type="KEGG" id="amuc:Pan181_14610"/>
<feature type="domain" description="Glycosyl hydrolase family 95 N-terminal" evidence="2">
    <location>
        <begin position="31"/>
        <end position="272"/>
    </location>
</feature>
<dbReference type="RefSeq" id="WP_197528999.1">
    <property type="nucleotide sequence ID" value="NZ_CP036278.1"/>
</dbReference>
<dbReference type="PIRSF" id="PIRSF007663">
    <property type="entry name" value="UCP007663"/>
    <property type="match status" value="1"/>
</dbReference>
<dbReference type="Pfam" id="PF14498">
    <property type="entry name" value="Glyco_hyd_65N_2"/>
    <property type="match status" value="1"/>
</dbReference>
<keyword evidence="1" id="KW-0732">Signal</keyword>
<evidence type="ECO:0000256" key="1">
    <source>
        <dbReference type="SAM" id="SignalP"/>
    </source>
</evidence>
<dbReference type="Gene3D" id="2.70.98.50">
    <property type="entry name" value="putative glycoside hydrolase family protein from bacillus halodurans"/>
    <property type="match status" value="1"/>
</dbReference>
<dbReference type="InterPro" id="IPR008928">
    <property type="entry name" value="6-hairpin_glycosidase_sf"/>
</dbReference>
<dbReference type="GO" id="GO:0005975">
    <property type="term" value="P:carbohydrate metabolic process"/>
    <property type="evidence" value="ECO:0007669"/>
    <property type="project" value="InterPro"/>
</dbReference>
<evidence type="ECO:0000313" key="6">
    <source>
        <dbReference type="Proteomes" id="UP000315750"/>
    </source>
</evidence>
<feature type="domain" description="Alpha fucosidase A-like C-terminal" evidence="3">
    <location>
        <begin position="712"/>
        <end position="774"/>
    </location>
</feature>
<dbReference type="InterPro" id="IPR013780">
    <property type="entry name" value="Glyco_hydro_b"/>
</dbReference>
<organism evidence="5 6">
    <name type="scientific">Aeoliella mucimassa</name>
    <dbReference type="NCBI Taxonomy" id="2527972"/>
    <lineage>
        <taxon>Bacteria</taxon>
        <taxon>Pseudomonadati</taxon>
        <taxon>Planctomycetota</taxon>
        <taxon>Planctomycetia</taxon>
        <taxon>Pirellulales</taxon>
        <taxon>Lacipirellulaceae</taxon>
        <taxon>Aeoliella</taxon>
    </lineage>
</organism>
<dbReference type="InterPro" id="IPR049053">
    <property type="entry name" value="AFCA-like_C"/>
</dbReference>
<dbReference type="GO" id="GO:0004560">
    <property type="term" value="F:alpha-L-fucosidase activity"/>
    <property type="evidence" value="ECO:0007669"/>
    <property type="project" value="InterPro"/>
</dbReference>
<evidence type="ECO:0000259" key="4">
    <source>
        <dbReference type="Pfam" id="PF22124"/>
    </source>
</evidence>
<evidence type="ECO:0000313" key="5">
    <source>
        <dbReference type="EMBL" id="QDU55272.1"/>
    </source>
</evidence>
<dbReference type="Pfam" id="PF22124">
    <property type="entry name" value="Glyco_hydro_95_cat"/>
    <property type="match status" value="1"/>
</dbReference>
<dbReference type="InterPro" id="IPR012341">
    <property type="entry name" value="6hp_glycosidase-like_sf"/>
</dbReference>
<dbReference type="Gene3D" id="1.50.10.10">
    <property type="match status" value="1"/>
</dbReference>
<dbReference type="InterPro" id="IPR027414">
    <property type="entry name" value="GH95_N_dom"/>
</dbReference>
<feature type="domain" description="Glycosyl hydrolase family 95 catalytic" evidence="4">
    <location>
        <begin position="297"/>
        <end position="700"/>
    </location>
</feature>
<protein>
    <submittedName>
        <fullName evidence="5">Uncharacterized protein</fullName>
    </submittedName>
</protein>
<dbReference type="SUPFAM" id="SSF48208">
    <property type="entry name" value="Six-hairpin glycosidases"/>
    <property type="match status" value="1"/>
</dbReference>